<sequence length="84" mass="9494">PSVTSDGTFCSPNVKLRNNDDVRTMFSIFSQYRSYVPIELDAKLVRSVQAIMSNMIRHRTYDEIAALMVRPGEDKVDAVNLSDP</sequence>
<name>A0A392SN46_9FABA</name>
<organism evidence="1 2">
    <name type="scientific">Trifolium medium</name>
    <dbReference type="NCBI Taxonomy" id="97028"/>
    <lineage>
        <taxon>Eukaryota</taxon>
        <taxon>Viridiplantae</taxon>
        <taxon>Streptophyta</taxon>
        <taxon>Embryophyta</taxon>
        <taxon>Tracheophyta</taxon>
        <taxon>Spermatophyta</taxon>
        <taxon>Magnoliopsida</taxon>
        <taxon>eudicotyledons</taxon>
        <taxon>Gunneridae</taxon>
        <taxon>Pentapetalae</taxon>
        <taxon>rosids</taxon>
        <taxon>fabids</taxon>
        <taxon>Fabales</taxon>
        <taxon>Fabaceae</taxon>
        <taxon>Papilionoideae</taxon>
        <taxon>50 kb inversion clade</taxon>
        <taxon>NPAAA clade</taxon>
        <taxon>Hologalegina</taxon>
        <taxon>IRL clade</taxon>
        <taxon>Trifolieae</taxon>
        <taxon>Trifolium</taxon>
    </lineage>
</organism>
<evidence type="ECO:0000313" key="1">
    <source>
        <dbReference type="EMBL" id="MCI50301.1"/>
    </source>
</evidence>
<accession>A0A392SN46</accession>
<dbReference type="Proteomes" id="UP000265520">
    <property type="component" value="Unassembled WGS sequence"/>
</dbReference>
<evidence type="ECO:0000313" key="2">
    <source>
        <dbReference type="Proteomes" id="UP000265520"/>
    </source>
</evidence>
<proteinExistence type="predicted"/>
<dbReference type="EMBL" id="LXQA010414301">
    <property type="protein sequence ID" value="MCI50301.1"/>
    <property type="molecule type" value="Genomic_DNA"/>
</dbReference>
<reference evidence="1 2" key="1">
    <citation type="journal article" date="2018" name="Front. Plant Sci.">
        <title>Red Clover (Trifolium pratense) and Zigzag Clover (T. medium) - A Picture of Genomic Similarities and Differences.</title>
        <authorList>
            <person name="Dluhosova J."/>
            <person name="Istvanek J."/>
            <person name="Nedelnik J."/>
            <person name="Repkova J."/>
        </authorList>
    </citation>
    <scope>NUCLEOTIDE SEQUENCE [LARGE SCALE GENOMIC DNA]</scope>
    <source>
        <strain evidence="2">cv. 10/8</strain>
        <tissue evidence="1">Leaf</tissue>
    </source>
</reference>
<feature type="non-terminal residue" evidence="1">
    <location>
        <position position="1"/>
    </location>
</feature>
<comment type="caution">
    <text evidence="1">The sequence shown here is derived from an EMBL/GenBank/DDBJ whole genome shotgun (WGS) entry which is preliminary data.</text>
</comment>
<dbReference type="AlphaFoldDB" id="A0A392SN46"/>
<protein>
    <submittedName>
        <fullName evidence="1">Matrix metalloproteinase</fullName>
    </submittedName>
</protein>
<keyword evidence="2" id="KW-1185">Reference proteome</keyword>